<evidence type="ECO:0000256" key="2">
    <source>
        <dbReference type="ARBA" id="ARBA00022475"/>
    </source>
</evidence>
<sequence>MAKKVFHKNVFRLIKSTKGRFFSLSAIVSIGVAFFIGVSASAPMMAASVDSYDDSYDLKDFTIYSNYGFQEDDIEALKKVDSVRTVEPAYFVDEIATDSKGTQLVRIHSYDSSHTINRFKLVEGRMPENDHEVVAERNGNIKSGFEVGDTVKLSLPDGSRSGVLPVQEVTVVGVIDTPLYLNMSKETSTLDNLPINSYLYIPSTAFDSSNYLELNIVTDDGKKLSSFSDSYETYIADVKKKIEELATTQEKVTVLKIKEDAMREYNDGMQKYIDGTKQYQDALETYQKEIADAQQKLSDSRASVSAGEVKIANAKENLNNAQNTLNTEKANRQAEIDNQQAIINQNRETLQSSQQTLNNQKASLEQNEQDLTKALVALPDAIRLYQTEIQFRQGIEKFGISGSTQLTFLIMFREELRPLCEAMFPEGYTGKTVSDLQAALDNHLQQIDQNFSLTASTKEERLVELQNLQTQYTADLANVQNALTVTIPASQQQIADGLTAIDQAQQQLSQGQATLNQKIADGQAKITAGWQEVYANENKLADARVQIADGEAQLNTAITEGAKKLNDALEELNLSKAKLTDAKQKIDDLAEGKWTILDRKSHYASVTFKNTIHQMEAISRVFPVFFILVAALVCLTTMTRLVEEQRNEIGTLRALGYTKWQCTSKYLFYAIFATIIGIVVGSILGLSSFPIIIYHAWRMMYILPPIHFVIPSGLIGFTAILFIFAMSIATWFACKADTQDVPSQLMRPKAPPMGKKTFLENIPFIWNHLSFTDKVTMRNIFRYKKRFFMTIIGVAGCTALMLIGFGIRDSISNMVDINFKEIIQYDGMVSFEDDASDQIKAEALKQIQSTENVMDAQVGFVYTTKTYDDKVDETATVHVFDKEDVSREFNLRTRVGHKPISLTDDGVIINEKLAENLDVHIGDKITIEDAEGSPHEVNVSGITEMYVNHFVLMSRKYYKEVFGKDAGSNTVYLSTTGDDAAQKLLANHISTIQGVEGISLFNGQLDNFYSMVKGLNGIIWVLIFSSMLLAFVVLSNLITVNISERQREIATLKVLGFRRAEIKKYIFKENNLLAGIGGIVGIPVGIALHRYIMRTVEMDYLMFGRNIKWISFFYAFVLTILFSVIVNCMMTKRLNSIRMVESLKSVE</sequence>
<comment type="subcellular location">
    <subcellularLocation>
        <location evidence="1">Cell membrane</location>
        <topology evidence="1">Multi-pass membrane protein</topology>
    </subcellularLocation>
</comment>
<dbReference type="Pfam" id="PF12704">
    <property type="entry name" value="MacB_PCD"/>
    <property type="match status" value="2"/>
</dbReference>
<evidence type="ECO:0008006" key="12">
    <source>
        <dbReference type="Google" id="ProtNLM"/>
    </source>
</evidence>
<keyword evidence="5 7" id="KW-0472">Membrane</keyword>
<feature type="transmembrane region" description="Helical" evidence="7">
    <location>
        <begin position="1072"/>
        <end position="1092"/>
    </location>
</feature>
<evidence type="ECO:0000256" key="1">
    <source>
        <dbReference type="ARBA" id="ARBA00004651"/>
    </source>
</evidence>
<proteinExistence type="predicted"/>
<comment type="caution">
    <text evidence="10">The sequence shown here is derived from an EMBL/GenBank/DDBJ whole genome shotgun (WGS) entry which is preliminary data.</text>
</comment>
<feature type="domain" description="MacB-like periplasmic core" evidence="9">
    <location>
        <begin position="791"/>
        <end position="981"/>
    </location>
</feature>
<gene>
    <name evidence="10" type="ORF">DWX20_05300</name>
</gene>
<protein>
    <recommendedName>
        <fullName evidence="12">ABC transporter permease</fullName>
    </recommendedName>
</protein>
<feature type="transmembrane region" description="Helical" evidence="7">
    <location>
        <begin position="1112"/>
        <end position="1130"/>
    </location>
</feature>
<dbReference type="EMBL" id="QRWX01000002">
    <property type="protein sequence ID" value="RGT56225.1"/>
    <property type="molecule type" value="Genomic_DNA"/>
</dbReference>
<evidence type="ECO:0000259" key="9">
    <source>
        <dbReference type="Pfam" id="PF12704"/>
    </source>
</evidence>
<feature type="domain" description="ABC3 transporter permease C-terminal" evidence="8">
    <location>
        <begin position="1021"/>
        <end position="1126"/>
    </location>
</feature>
<feature type="transmembrane region" description="Helical" evidence="7">
    <location>
        <begin position="666"/>
        <end position="697"/>
    </location>
</feature>
<dbReference type="AlphaFoldDB" id="A0A412PF21"/>
<feature type="transmembrane region" description="Helical" evidence="7">
    <location>
        <begin position="787"/>
        <end position="807"/>
    </location>
</feature>
<feature type="domain" description="ABC3 transporter permease C-terminal" evidence="8">
    <location>
        <begin position="621"/>
        <end position="728"/>
    </location>
</feature>
<keyword evidence="6" id="KW-0175">Coiled coil</keyword>
<feature type="transmembrane region" description="Helical" evidence="7">
    <location>
        <begin position="709"/>
        <end position="734"/>
    </location>
</feature>
<dbReference type="InterPro" id="IPR003838">
    <property type="entry name" value="ABC3_permease_C"/>
</dbReference>
<feature type="transmembrane region" description="Helical" evidence="7">
    <location>
        <begin position="1017"/>
        <end position="1038"/>
    </location>
</feature>
<evidence type="ECO:0000256" key="4">
    <source>
        <dbReference type="ARBA" id="ARBA00022989"/>
    </source>
</evidence>
<feature type="domain" description="MacB-like periplasmic core" evidence="9">
    <location>
        <begin position="28"/>
        <end position="228"/>
    </location>
</feature>
<feature type="transmembrane region" description="Helical" evidence="7">
    <location>
        <begin position="21"/>
        <end position="42"/>
    </location>
</feature>
<keyword evidence="2" id="KW-1003">Cell membrane</keyword>
<dbReference type="InterPro" id="IPR025857">
    <property type="entry name" value="MacB_PCD"/>
</dbReference>
<keyword evidence="3 7" id="KW-0812">Transmembrane</keyword>
<dbReference type="PANTHER" id="PTHR30287:SF1">
    <property type="entry name" value="INNER MEMBRANE PROTEIN"/>
    <property type="match status" value="1"/>
</dbReference>
<evidence type="ECO:0000313" key="11">
    <source>
        <dbReference type="Proteomes" id="UP000284731"/>
    </source>
</evidence>
<dbReference type="InterPro" id="IPR038766">
    <property type="entry name" value="Membrane_comp_ABC_pdt"/>
</dbReference>
<evidence type="ECO:0000256" key="7">
    <source>
        <dbReference type="SAM" id="Phobius"/>
    </source>
</evidence>
<dbReference type="RefSeq" id="WP_118764758.1">
    <property type="nucleotide sequence ID" value="NZ_CABJCF010000002.1"/>
</dbReference>
<feature type="transmembrane region" description="Helical" evidence="7">
    <location>
        <begin position="621"/>
        <end position="642"/>
    </location>
</feature>
<evidence type="ECO:0000256" key="3">
    <source>
        <dbReference type="ARBA" id="ARBA00022692"/>
    </source>
</evidence>
<accession>A0A412PF21</accession>
<evidence type="ECO:0000259" key="8">
    <source>
        <dbReference type="Pfam" id="PF02687"/>
    </source>
</evidence>
<dbReference type="Pfam" id="PF02687">
    <property type="entry name" value="FtsX"/>
    <property type="match status" value="2"/>
</dbReference>
<evidence type="ECO:0000256" key="5">
    <source>
        <dbReference type="ARBA" id="ARBA00023136"/>
    </source>
</evidence>
<evidence type="ECO:0000313" key="10">
    <source>
        <dbReference type="EMBL" id="RGT56225.1"/>
    </source>
</evidence>
<dbReference type="Proteomes" id="UP000284731">
    <property type="component" value="Unassembled WGS sequence"/>
</dbReference>
<feature type="coiled-coil region" evidence="6">
    <location>
        <begin position="276"/>
        <end position="374"/>
    </location>
</feature>
<name>A0A412PF21_9FIRM</name>
<dbReference type="PANTHER" id="PTHR30287">
    <property type="entry name" value="MEMBRANE COMPONENT OF PREDICTED ABC SUPERFAMILY METABOLITE UPTAKE TRANSPORTER"/>
    <property type="match status" value="1"/>
</dbReference>
<evidence type="ECO:0000256" key="6">
    <source>
        <dbReference type="SAM" id="Coils"/>
    </source>
</evidence>
<organism evidence="10 11">
    <name type="scientific">Solobacterium moorei</name>
    <dbReference type="NCBI Taxonomy" id="102148"/>
    <lineage>
        <taxon>Bacteria</taxon>
        <taxon>Bacillati</taxon>
        <taxon>Bacillota</taxon>
        <taxon>Erysipelotrichia</taxon>
        <taxon>Erysipelotrichales</taxon>
        <taxon>Erysipelotrichaceae</taxon>
        <taxon>Solobacterium</taxon>
    </lineage>
</organism>
<reference evidence="10 11" key="1">
    <citation type="submission" date="2018-08" db="EMBL/GenBank/DDBJ databases">
        <title>A genome reference for cultivated species of the human gut microbiota.</title>
        <authorList>
            <person name="Zou Y."/>
            <person name="Xue W."/>
            <person name="Luo G."/>
        </authorList>
    </citation>
    <scope>NUCLEOTIDE SEQUENCE [LARGE SCALE GENOMIC DNA]</scope>
    <source>
        <strain evidence="10 11">AF18-46</strain>
    </source>
</reference>
<dbReference type="GO" id="GO:0005886">
    <property type="term" value="C:plasma membrane"/>
    <property type="evidence" value="ECO:0007669"/>
    <property type="project" value="UniProtKB-SubCell"/>
</dbReference>
<keyword evidence="4 7" id="KW-1133">Transmembrane helix</keyword>